<name>A0A0R0M0Z0_9MICR</name>
<proteinExistence type="predicted"/>
<dbReference type="AlphaFoldDB" id="A0A0R0M0Z0"/>
<sequence>MQFVQILLNIFNFVKTSDNSNDEVENELKCQKLGSKTSKPMLQRKVSLKYGQSSIAMAFPSTSEEMDDHSKNQEHIFPEVKIEPHPSTFNQEKNKQLGGKSKRKIRERSLTTDESDDLDDFTSTGRLFLKNRDSDNNMFVDMSSLCCSNKSKGKKNELWTTRFSDKIKREKSRSEIPPVLKKLRKKLPRDNSKTKNQEDCVTQPQNSIDWRKFLFTKNNTNELIKPVQKDSILDRLKGKFKLDSTNVKCEKQKLSRVNSFKQRVADSLKIPHKKKLELRTSSLTPEMLKVLNSLKSEADERKKFEDEELDDISSIWSDDHSLFDETNLSKNAQLYVEKMMKIMETEKTFQISSDKNTSKGIFRTKSEHYPTYRLRHFFKKVKSLDDLADTKDISFCDTDESSSQNPSSDFNKNISQTKFDTTEKNDTYESTNHSNKGWLSRRMALSRQNVSDMDHTLWSRKHGLADENCSENHIQLNHWKSMVELGISSSEDFQEELRFTKSETEIDKTGLEKYKNIVQNHMSAQNTNSSCGSFGPYTGQRFILDSGEEDSDETRL</sequence>
<dbReference type="Proteomes" id="UP000051530">
    <property type="component" value="Unassembled WGS sequence"/>
</dbReference>
<evidence type="ECO:0000313" key="3">
    <source>
        <dbReference type="Proteomes" id="UP000051530"/>
    </source>
</evidence>
<evidence type="ECO:0000256" key="1">
    <source>
        <dbReference type="SAM" id="MobiDB-lite"/>
    </source>
</evidence>
<feature type="region of interest" description="Disordered" evidence="1">
    <location>
        <begin position="80"/>
        <end position="116"/>
    </location>
</feature>
<dbReference type="EMBL" id="LGUB01000004">
    <property type="protein sequence ID" value="KRH95177.1"/>
    <property type="molecule type" value="Genomic_DNA"/>
</dbReference>
<dbReference type="VEuPathDB" id="MicrosporidiaDB:M153_2200044171"/>
<keyword evidence="3" id="KW-1185">Reference proteome</keyword>
<accession>A0A0R0M0Z0</accession>
<reference evidence="2 3" key="1">
    <citation type="submission" date="2015-07" db="EMBL/GenBank/DDBJ databases">
        <title>The genome of Pseudoloma neurophilia, a relevant intracellular parasite of the zebrafish.</title>
        <authorList>
            <person name="Ndikumana S."/>
            <person name="Pelin A."/>
            <person name="Sanders J."/>
            <person name="Corradi N."/>
        </authorList>
    </citation>
    <scope>NUCLEOTIDE SEQUENCE [LARGE SCALE GENOMIC DNA]</scope>
    <source>
        <strain evidence="2 3">MK1</strain>
    </source>
</reference>
<protein>
    <submittedName>
        <fullName evidence="2">Uncharacterized protein</fullName>
    </submittedName>
</protein>
<evidence type="ECO:0000313" key="2">
    <source>
        <dbReference type="EMBL" id="KRH95177.1"/>
    </source>
</evidence>
<gene>
    <name evidence="2" type="ORF">M153_2200044171</name>
</gene>
<organism evidence="2 3">
    <name type="scientific">Pseudoloma neurophilia</name>
    <dbReference type="NCBI Taxonomy" id="146866"/>
    <lineage>
        <taxon>Eukaryota</taxon>
        <taxon>Fungi</taxon>
        <taxon>Fungi incertae sedis</taxon>
        <taxon>Microsporidia</taxon>
        <taxon>Pseudoloma</taxon>
    </lineage>
</organism>
<comment type="caution">
    <text evidence="2">The sequence shown here is derived from an EMBL/GenBank/DDBJ whole genome shotgun (WGS) entry which is preliminary data.</text>
</comment>